<sequence length="517" mass="60062">MNSLSESDFADKAQQLLQAENVAALQNLSGSLLLHFQNPNLGQLLSAERAEFYLNILYGLLLFRRNHELEPLHDDVFQFIQSAQQNLAEGEYDQNSFGQDIRTLERWELISKRIERERLRGYKDTRRRKFRYRISDQALSFLQWLEDQLRDALEPQGTDTRDLLEEVAGRLRELQRLLNKIHKTDADPELARSATYSLARLGHLTLEINQSLADFNARLISFTLDRYEIATAQAILRELEHFLENYLKRITVLRREIVPELEKLASPRFKPRWELCRDTLAEEVKHTAMLMRTRSIPDAGKELARLVRFYEIGGQLDQLCTRVRSSAQNVWRKLYTHLRELERKSHRMEDLKDRIRELSVLPEEQTRSGFINELIAPARMVADMNYWDAVEKAEPPQPRQDQHTVKQVPISYLKPKPKGDPGSVRSLNEEKLIRLRKWIEAAHSQWPAPLSQGAYSEFTDLSSMLELARHGLLGNGRNLAKVDLHLDPAGTPVSVEVDERLLEFEELMISKAQKVDS</sequence>
<dbReference type="AlphaFoldDB" id="A0A6C2UNK0"/>
<proteinExistence type="predicted"/>
<dbReference type="InterPro" id="IPR013493">
    <property type="entry name" value="CHP02677"/>
</dbReference>
<organism evidence="2 3">
    <name type="scientific">Pontiella sulfatireligans</name>
    <dbReference type="NCBI Taxonomy" id="2750658"/>
    <lineage>
        <taxon>Bacteria</taxon>
        <taxon>Pseudomonadati</taxon>
        <taxon>Kiritimatiellota</taxon>
        <taxon>Kiritimatiellia</taxon>
        <taxon>Kiritimatiellales</taxon>
        <taxon>Pontiellaceae</taxon>
        <taxon>Pontiella</taxon>
    </lineage>
</organism>
<evidence type="ECO:0000256" key="1">
    <source>
        <dbReference type="SAM" id="MobiDB-lite"/>
    </source>
</evidence>
<feature type="region of interest" description="Disordered" evidence="1">
    <location>
        <begin position="392"/>
        <end position="425"/>
    </location>
</feature>
<reference evidence="2 3" key="1">
    <citation type="submission" date="2019-04" db="EMBL/GenBank/DDBJ databases">
        <authorList>
            <person name="Van Vliet M D."/>
        </authorList>
    </citation>
    <scope>NUCLEOTIDE SEQUENCE [LARGE SCALE GENOMIC DNA]</scope>
    <source>
        <strain evidence="2 3">F21</strain>
    </source>
</reference>
<dbReference type="Pfam" id="PF09660">
    <property type="entry name" value="DUF2397"/>
    <property type="match status" value="1"/>
</dbReference>
<protein>
    <submittedName>
        <fullName evidence="2">Uncharacterized protein</fullName>
    </submittedName>
</protein>
<evidence type="ECO:0000313" key="2">
    <source>
        <dbReference type="EMBL" id="VGO21842.1"/>
    </source>
</evidence>
<evidence type="ECO:0000313" key="3">
    <source>
        <dbReference type="Proteomes" id="UP000346198"/>
    </source>
</evidence>
<gene>
    <name evidence="2" type="ORF">SCARR_03921</name>
</gene>
<keyword evidence="3" id="KW-1185">Reference proteome</keyword>
<feature type="compositionally biased region" description="Basic and acidic residues" evidence="1">
    <location>
        <begin position="392"/>
        <end position="404"/>
    </location>
</feature>
<accession>A0A6C2UNK0</accession>
<dbReference type="Proteomes" id="UP000346198">
    <property type="component" value="Unassembled WGS sequence"/>
</dbReference>
<dbReference type="RefSeq" id="WP_168433442.1">
    <property type="nucleotide sequence ID" value="NZ_CAAHFH010000002.1"/>
</dbReference>
<dbReference type="EMBL" id="CAAHFH010000002">
    <property type="protein sequence ID" value="VGO21842.1"/>
    <property type="molecule type" value="Genomic_DNA"/>
</dbReference>
<name>A0A6C2UNK0_9BACT</name>